<evidence type="ECO:0000256" key="4">
    <source>
        <dbReference type="ARBA" id="ARBA00022692"/>
    </source>
</evidence>
<feature type="transmembrane region" description="Helical" evidence="7">
    <location>
        <begin position="130"/>
        <end position="147"/>
    </location>
</feature>
<evidence type="ECO:0000256" key="1">
    <source>
        <dbReference type="ARBA" id="ARBA00004127"/>
    </source>
</evidence>
<evidence type="ECO:0000256" key="2">
    <source>
        <dbReference type="ARBA" id="ARBA00005697"/>
    </source>
</evidence>
<feature type="transmembrane region" description="Helical" evidence="7">
    <location>
        <begin position="100"/>
        <end position="118"/>
    </location>
</feature>
<proteinExistence type="inferred from homology"/>
<protein>
    <submittedName>
        <fullName evidence="8">NCS2 family permease</fullName>
    </submittedName>
</protein>
<dbReference type="PANTHER" id="PTHR43337">
    <property type="entry name" value="XANTHINE/URACIL PERMEASE C887.17-RELATED"/>
    <property type="match status" value="1"/>
</dbReference>
<gene>
    <name evidence="8" type="ORF">HYX28_03805</name>
</gene>
<evidence type="ECO:0000313" key="8">
    <source>
        <dbReference type="EMBL" id="MBI2677886.1"/>
    </source>
</evidence>
<feature type="transmembrane region" description="Helical" evidence="7">
    <location>
        <begin position="344"/>
        <end position="363"/>
    </location>
</feature>
<feature type="transmembrane region" description="Helical" evidence="7">
    <location>
        <begin position="237"/>
        <end position="263"/>
    </location>
</feature>
<dbReference type="Proteomes" id="UP000779809">
    <property type="component" value="Unassembled WGS sequence"/>
</dbReference>
<feature type="transmembrane region" description="Helical" evidence="7">
    <location>
        <begin position="48"/>
        <end position="67"/>
    </location>
</feature>
<organism evidence="8 9">
    <name type="scientific">Candidatus Korobacter versatilis</name>
    <dbReference type="NCBI Taxonomy" id="658062"/>
    <lineage>
        <taxon>Bacteria</taxon>
        <taxon>Pseudomonadati</taxon>
        <taxon>Acidobacteriota</taxon>
        <taxon>Terriglobia</taxon>
        <taxon>Terriglobales</taxon>
        <taxon>Candidatus Korobacteraceae</taxon>
        <taxon>Candidatus Korobacter</taxon>
    </lineage>
</organism>
<feature type="transmembrane region" description="Helical" evidence="7">
    <location>
        <begin position="167"/>
        <end position="187"/>
    </location>
</feature>
<comment type="caution">
    <text evidence="8">The sequence shown here is derived from an EMBL/GenBank/DDBJ whole genome shotgun (WGS) entry which is preliminary data.</text>
</comment>
<dbReference type="InterPro" id="IPR045018">
    <property type="entry name" value="Azg-like"/>
</dbReference>
<dbReference type="InterPro" id="IPR006043">
    <property type="entry name" value="NCS2"/>
</dbReference>
<feature type="transmembrane region" description="Helical" evidence="7">
    <location>
        <begin position="194"/>
        <end position="217"/>
    </location>
</feature>
<evidence type="ECO:0000256" key="7">
    <source>
        <dbReference type="SAM" id="Phobius"/>
    </source>
</evidence>
<keyword evidence="6 7" id="KW-0472">Membrane</keyword>
<dbReference type="GO" id="GO:0005345">
    <property type="term" value="F:purine nucleobase transmembrane transporter activity"/>
    <property type="evidence" value="ECO:0007669"/>
    <property type="project" value="TreeGrafter"/>
</dbReference>
<feature type="transmembrane region" description="Helical" evidence="7">
    <location>
        <begin position="74"/>
        <end position="94"/>
    </location>
</feature>
<keyword evidence="4 7" id="KW-0812">Transmembrane</keyword>
<keyword evidence="5 7" id="KW-1133">Transmembrane helix</keyword>
<reference evidence="8" key="1">
    <citation type="submission" date="2020-07" db="EMBL/GenBank/DDBJ databases">
        <title>Huge and variable diversity of episymbiotic CPR bacteria and DPANN archaea in groundwater ecosystems.</title>
        <authorList>
            <person name="He C.Y."/>
            <person name="Keren R."/>
            <person name="Whittaker M."/>
            <person name="Farag I.F."/>
            <person name="Doudna J."/>
            <person name="Cate J.H.D."/>
            <person name="Banfield J.F."/>
        </authorList>
    </citation>
    <scope>NUCLEOTIDE SEQUENCE</scope>
    <source>
        <strain evidence="8">NC_groundwater_580_Pr5_B-0.1um_64_19</strain>
    </source>
</reference>
<dbReference type="GO" id="GO:0012505">
    <property type="term" value="C:endomembrane system"/>
    <property type="evidence" value="ECO:0007669"/>
    <property type="project" value="UniProtKB-SubCell"/>
</dbReference>
<evidence type="ECO:0000256" key="3">
    <source>
        <dbReference type="ARBA" id="ARBA00022448"/>
    </source>
</evidence>
<dbReference type="EMBL" id="JACPNR010000004">
    <property type="protein sequence ID" value="MBI2677886.1"/>
    <property type="molecule type" value="Genomic_DNA"/>
</dbReference>
<evidence type="ECO:0000313" key="9">
    <source>
        <dbReference type="Proteomes" id="UP000779809"/>
    </source>
</evidence>
<accession>A0A932A721</accession>
<evidence type="ECO:0000256" key="6">
    <source>
        <dbReference type="ARBA" id="ARBA00023136"/>
    </source>
</evidence>
<dbReference type="Pfam" id="PF00860">
    <property type="entry name" value="Xan_ur_permease"/>
    <property type="match status" value="1"/>
</dbReference>
<sequence>MARYFRFQQHRTSYGQEAVAGLTTFMTMSYIIVVNPAIMAAAGLPREASMVATIATAIFGTVLMGLYANRPFAVAPYMGENAFLAFTVVAQLGFPWTQALGAAFIAGVLFILLTLTKVRQWLLDAVPLNLRYSFAVGIGLFMTFIGLNETGIVTLGAAGAPVHTGNLTSRAVLVALFGFLLIAVLMIRKFPGAILVGIAATTLLAYVTGVAQAPGAVVSMPPSLAPIFLKMDIRGALSMGFFGVVLTIFVMAFVDTMGTLIGLSARANLLVEGTLPQIERPMLVDALATTFAAVSGTSTAGAYIESATGIESGGRTGFTSLVTAGCFALALFFAPLVAAVPPQAYGPALIIVGLLMLAPIVKIDFNDYTELIPAFAVVALMSFTYNIGIGITAGFVLAPFCKVVAGRWREVKPGLWVLAGLSLAFFVFYPYV</sequence>
<keyword evidence="3" id="KW-0813">Transport</keyword>
<feature type="transmembrane region" description="Helical" evidence="7">
    <location>
        <begin position="316"/>
        <end position="337"/>
    </location>
</feature>
<comment type="similarity">
    <text evidence="2">Belongs to the nucleobase:cation symporter-2 (NCS2) (TC 2.A.40) family. Azg-like subfamily.</text>
</comment>
<dbReference type="GO" id="GO:0005886">
    <property type="term" value="C:plasma membrane"/>
    <property type="evidence" value="ECO:0007669"/>
    <property type="project" value="TreeGrafter"/>
</dbReference>
<feature type="transmembrane region" description="Helical" evidence="7">
    <location>
        <begin position="413"/>
        <end position="431"/>
    </location>
</feature>
<evidence type="ECO:0000256" key="5">
    <source>
        <dbReference type="ARBA" id="ARBA00022989"/>
    </source>
</evidence>
<feature type="transmembrane region" description="Helical" evidence="7">
    <location>
        <begin position="375"/>
        <end position="401"/>
    </location>
</feature>
<dbReference type="PANTHER" id="PTHR43337:SF1">
    <property type="entry name" value="XANTHINE_URACIL PERMEASE C887.17-RELATED"/>
    <property type="match status" value="1"/>
</dbReference>
<comment type="subcellular location">
    <subcellularLocation>
        <location evidence="1">Endomembrane system</location>
        <topology evidence="1">Multi-pass membrane protein</topology>
    </subcellularLocation>
</comment>
<dbReference type="AlphaFoldDB" id="A0A932A721"/>
<feature type="transmembrane region" description="Helical" evidence="7">
    <location>
        <begin position="20"/>
        <end position="42"/>
    </location>
</feature>
<name>A0A932A721_9BACT</name>